<dbReference type="RefSeq" id="XP_046009345.1">
    <property type="nucleotide sequence ID" value="XM_046154776.1"/>
</dbReference>
<gene>
    <name evidence="1" type="ORF">B0I36DRAFT_329928</name>
</gene>
<dbReference type="GeneID" id="70184322"/>
<evidence type="ECO:0000313" key="1">
    <source>
        <dbReference type="EMBL" id="KAH7026128.1"/>
    </source>
</evidence>
<reference evidence="1" key="1">
    <citation type="journal article" date="2021" name="Nat. Commun.">
        <title>Genetic determinants of endophytism in the Arabidopsis root mycobiome.</title>
        <authorList>
            <person name="Mesny F."/>
            <person name="Miyauchi S."/>
            <person name="Thiergart T."/>
            <person name="Pickel B."/>
            <person name="Atanasova L."/>
            <person name="Karlsson M."/>
            <person name="Huettel B."/>
            <person name="Barry K.W."/>
            <person name="Haridas S."/>
            <person name="Chen C."/>
            <person name="Bauer D."/>
            <person name="Andreopoulos W."/>
            <person name="Pangilinan J."/>
            <person name="LaButti K."/>
            <person name="Riley R."/>
            <person name="Lipzen A."/>
            <person name="Clum A."/>
            <person name="Drula E."/>
            <person name="Henrissat B."/>
            <person name="Kohler A."/>
            <person name="Grigoriev I.V."/>
            <person name="Martin F.M."/>
            <person name="Hacquard S."/>
        </authorList>
    </citation>
    <scope>NUCLEOTIDE SEQUENCE</scope>
    <source>
        <strain evidence="1">MPI-CAGE-CH-0230</strain>
    </source>
</reference>
<dbReference type="PANTHER" id="PTHR35179:SF2">
    <property type="entry name" value="START DOMAIN-CONTAINING PROTEIN"/>
    <property type="match status" value="1"/>
</dbReference>
<sequence>MIAEVLALDLHGSSESRHPLALCFHSSLICRMYAAHHHGVHASRRWTRYNPRGTLSSAQAIPPSFPLGRSIRTLQVSDLKHDAAQYQSSASISECTHVGSFNWLDATEPTIVVPGMPAQWQPLKKPRRLQPDGGQYFRDRNAARFPQHPLEPAVLAALNLDSQLNIDEGIDVVLCASTFGNLARFARGGDKAFRMLVEEVGGTVFFTRRENSPKELIPDVMGYGHTFPEAYTNWNREVKSSASHQRLIKYRFGGLTILLRYEADGFLPDKVTTGGIAAPVVPGADPYCLVQGVNEVHVSSLEPANNQTLKIKYAGSVVGEEAIFDLKTRSARKADDDILGGELPRLWVTQVPNFVVAFHKSGLFDDIRILDARGRISTWEKDNAEGLAALAVLMRVIMKQVKDRSDGKIELCHSTPGKLEIREQLPDAGHALSSAVESAWTARGLERKVKKREVAVAAVQWDEDEDEGDLTACSEACGYCGRCT</sequence>
<proteinExistence type="predicted"/>
<dbReference type="Proteomes" id="UP000756346">
    <property type="component" value="Unassembled WGS sequence"/>
</dbReference>
<dbReference type="PANTHER" id="PTHR35179">
    <property type="entry name" value="PROTEIN CBG02620"/>
    <property type="match status" value="1"/>
</dbReference>
<dbReference type="OrthoDB" id="5393654at2759"/>
<evidence type="ECO:0000313" key="2">
    <source>
        <dbReference type="Proteomes" id="UP000756346"/>
    </source>
</evidence>
<keyword evidence="2" id="KW-1185">Reference proteome</keyword>
<dbReference type="AlphaFoldDB" id="A0A9P9BMC0"/>
<dbReference type="EMBL" id="JAGTJQ010000008">
    <property type="protein sequence ID" value="KAH7026128.1"/>
    <property type="molecule type" value="Genomic_DNA"/>
</dbReference>
<accession>A0A9P9BMC0</accession>
<comment type="caution">
    <text evidence="1">The sequence shown here is derived from an EMBL/GenBank/DDBJ whole genome shotgun (WGS) entry which is preliminary data.</text>
</comment>
<name>A0A9P9BMC0_9PEZI</name>
<protein>
    <submittedName>
        <fullName evidence="1">Geranylgeranyl pyrophosphate synthetase</fullName>
    </submittedName>
</protein>
<organism evidence="1 2">
    <name type="scientific">Microdochium trichocladiopsis</name>
    <dbReference type="NCBI Taxonomy" id="1682393"/>
    <lineage>
        <taxon>Eukaryota</taxon>
        <taxon>Fungi</taxon>
        <taxon>Dikarya</taxon>
        <taxon>Ascomycota</taxon>
        <taxon>Pezizomycotina</taxon>
        <taxon>Sordariomycetes</taxon>
        <taxon>Xylariomycetidae</taxon>
        <taxon>Xylariales</taxon>
        <taxon>Microdochiaceae</taxon>
        <taxon>Microdochium</taxon>
    </lineage>
</organism>